<dbReference type="InterPro" id="IPR015946">
    <property type="entry name" value="KH_dom-like_a/b"/>
</dbReference>
<dbReference type="InterPro" id="IPR009019">
    <property type="entry name" value="KH_sf_prok-type"/>
</dbReference>
<dbReference type="AlphaFoldDB" id="A0A1I5LP69"/>
<dbReference type="Pfam" id="PF13083">
    <property type="entry name" value="KH_KhpA-B"/>
    <property type="match status" value="1"/>
</dbReference>
<evidence type="ECO:0000313" key="5">
    <source>
        <dbReference type="EMBL" id="SFO98561.1"/>
    </source>
</evidence>
<dbReference type="SUPFAM" id="SSF54814">
    <property type="entry name" value="Prokaryotic type KH domain (KH-domain type II)"/>
    <property type="match status" value="1"/>
</dbReference>
<dbReference type="GO" id="GO:0008360">
    <property type="term" value="P:regulation of cell shape"/>
    <property type="evidence" value="ECO:0007669"/>
    <property type="project" value="UniProtKB-KW"/>
</dbReference>
<dbReference type="EMBL" id="BJWI01000002">
    <property type="protein sequence ID" value="GEM00748.1"/>
    <property type="molecule type" value="Genomic_DNA"/>
</dbReference>
<accession>A0A1I5LP69</accession>
<comment type="subcellular location">
    <subcellularLocation>
        <location evidence="3">Cytoplasm</location>
    </subcellularLocation>
</comment>
<dbReference type="GO" id="GO:0005737">
    <property type="term" value="C:cytoplasm"/>
    <property type="evidence" value="ECO:0007669"/>
    <property type="project" value="UniProtKB-SubCell"/>
</dbReference>
<sequence length="75" mass="8419">MEALITSIVTPLVDHPEDIRVDTKEEHNKLVFHLTVNDTDVGKVIGKNGRIAKSIRTIVYAAGTDTKKRIYLDIM</sequence>
<keyword evidence="3" id="KW-0133">Cell shape</keyword>
<dbReference type="CDD" id="cd22533">
    <property type="entry name" value="KH-II_YlqC-like"/>
    <property type="match status" value="1"/>
</dbReference>
<keyword evidence="3" id="KW-0961">Cell wall biogenesis/degradation</keyword>
<dbReference type="GO" id="GO:0071555">
    <property type="term" value="P:cell wall organization"/>
    <property type="evidence" value="ECO:0007669"/>
    <property type="project" value="UniProtKB-KW"/>
</dbReference>
<dbReference type="GO" id="GO:0009252">
    <property type="term" value="P:peptidoglycan biosynthetic process"/>
    <property type="evidence" value="ECO:0007669"/>
    <property type="project" value="UniProtKB-UniRule"/>
</dbReference>
<dbReference type="PANTHER" id="PTHR34654">
    <property type="entry name" value="UPF0109 PROTEIN SCO5592"/>
    <property type="match status" value="1"/>
</dbReference>
<protein>
    <recommendedName>
        <fullName evidence="3">RNA-binding protein KhpA</fullName>
    </recommendedName>
    <alternativeName>
        <fullName evidence="3">KH-domain protein A</fullName>
    </alternativeName>
</protein>
<organism evidence="5 6">
    <name type="scientific">Halolactibacillus halophilus</name>
    <dbReference type="NCBI Taxonomy" id="306540"/>
    <lineage>
        <taxon>Bacteria</taxon>
        <taxon>Bacillati</taxon>
        <taxon>Bacillota</taxon>
        <taxon>Bacilli</taxon>
        <taxon>Bacillales</taxon>
        <taxon>Bacillaceae</taxon>
        <taxon>Halolactibacillus</taxon>
    </lineage>
</organism>
<dbReference type="GO" id="GO:0003723">
    <property type="term" value="F:RNA binding"/>
    <property type="evidence" value="ECO:0007669"/>
    <property type="project" value="UniProtKB-UniRule"/>
</dbReference>
<evidence type="ECO:0000256" key="3">
    <source>
        <dbReference type="HAMAP-Rule" id="MF_00088"/>
    </source>
</evidence>
<reference evidence="4 7" key="2">
    <citation type="submission" date="2019-07" db="EMBL/GenBank/DDBJ databases">
        <title>Whole genome shotgun sequence of Halolactibacillus halophilus NBRC 100868.</title>
        <authorList>
            <person name="Hosoyama A."/>
            <person name="Uohara A."/>
            <person name="Ohji S."/>
            <person name="Ichikawa N."/>
        </authorList>
    </citation>
    <scope>NUCLEOTIDE SEQUENCE [LARGE SCALE GENOMIC DNA]</scope>
    <source>
        <strain evidence="4 7">NBRC 100868</strain>
    </source>
</reference>
<evidence type="ECO:0000256" key="1">
    <source>
        <dbReference type="ARBA" id="ARBA00022490"/>
    </source>
</evidence>
<comment type="subunit">
    <text evidence="3">Forms a complex with KhpB.</text>
</comment>
<dbReference type="InterPro" id="IPR020627">
    <property type="entry name" value="KhpA"/>
</dbReference>
<dbReference type="OrthoDB" id="9812389at2"/>
<evidence type="ECO:0000313" key="7">
    <source>
        <dbReference type="Proteomes" id="UP000321547"/>
    </source>
</evidence>
<keyword evidence="2 3" id="KW-0694">RNA-binding</keyword>
<keyword evidence="3" id="KW-0143">Chaperone</keyword>
<dbReference type="Gene3D" id="3.30.300.20">
    <property type="match status" value="1"/>
</dbReference>
<name>A0A1I5LP69_9BACI</name>
<dbReference type="HAMAP" id="MF_00088">
    <property type="entry name" value="KhpA"/>
    <property type="match status" value="1"/>
</dbReference>
<keyword evidence="7" id="KW-1185">Reference proteome</keyword>
<dbReference type="PANTHER" id="PTHR34654:SF1">
    <property type="entry name" value="RNA-BINDING PROTEIN KHPA"/>
    <property type="match status" value="1"/>
</dbReference>
<comment type="similarity">
    <text evidence="3">Belongs to the KhpA RNA-binding protein family.</text>
</comment>
<dbReference type="Proteomes" id="UP000242243">
    <property type="component" value="Unassembled WGS sequence"/>
</dbReference>
<evidence type="ECO:0000256" key="2">
    <source>
        <dbReference type="ARBA" id="ARBA00022884"/>
    </source>
</evidence>
<dbReference type="EMBL" id="FOXC01000002">
    <property type="protein sequence ID" value="SFO98561.1"/>
    <property type="molecule type" value="Genomic_DNA"/>
</dbReference>
<comment type="function">
    <text evidence="3">A probable RNA chaperone. Forms a complex with KhpB which binds to cellular RNA and controls its expression. Plays a role in peptidoglycan (PG) homeostasis and cell length regulation.</text>
</comment>
<dbReference type="RefSeq" id="WP_089829787.1">
    <property type="nucleotide sequence ID" value="NZ_BJWI01000002.1"/>
</dbReference>
<evidence type="ECO:0000313" key="6">
    <source>
        <dbReference type="Proteomes" id="UP000242243"/>
    </source>
</evidence>
<gene>
    <name evidence="3" type="primary">khpA</name>
    <name evidence="4" type="ORF">HHA03_02800</name>
    <name evidence="5" type="ORF">SAMN05421839_102143</name>
</gene>
<proteinExistence type="inferred from homology"/>
<dbReference type="STRING" id="306540.SAMN05421839_102143"/>
<reference evidence="5 6" key="1">
    <citation type="submission" date="2016-10" db="EMBL/GenBank/DDBJ databases">
        <authorList>
            <person name="de Groot N.N."/>
        </authorList>
    </citation>
    <scope>NUCLEOTIDE SEQUENCE [LARGE SCALE GENOMIC DNA]</scope>
    <source>
        <strain evidence="5 6">DSM 17073</strain>
    </source>
</reference>
<evidence type="ECO:0000313" key="4">
    <source>
        <dbReference type="EMBL" id="GEM00748.1"/>
    </source>
</evidence>
<keyword evidence="1 3" id="KW-0963">Cytoplasm</keyword>
<dbReference type="Proteomes" id="UP000321547">
    <property type="component" value="Unassembled WGS sequence"/>
</dbReference>